<comment type="similarity">
    <text evidence="1 3">Belongs to the bacterial histone-like protein family.</text>
</comment>
<dbReference type="CDD" id="cd13836">
    <property type="entry name" value="IHF_B"/>
    <property type="match status" value="1"/>
</dbReference>
<dbReference type="Proteomes" id="UP001597302">
    <property type="component" value="Unassembled WGS sequence"/>
</dbReference>
<dbReference type="RefSeq" id="WP_131578305.1">
    <property type="nucleotide sequence ID" value="NZ_CBCSAJ010000101.1"/>
</dbReference>
<dbReference type="PRINTS" id="PR01727">
    <property type="entry name" value="DNABINDINGHU"/>
</dbReference>
<keyword evidence="5" id="KW-1185">Reference proteome</keyword>
<gene>
    <name evidence="4" type="ORF">ACFQ5P_20075</name>
</gene>
<protein>
    <submittedName>
        <fullName evidence="4">HU family DNA-binding protein</fullName>
    </submittedName>
</protein>
<evidence type="ECO:0000313" key="4">
    <source>
        <dbReference type="EMBL" id="MFD1483593.1"/>
    </source>
</evidence>
<dbReference type="SMART" id="SM00411">
    <property type="entry name" value="BHL"/>
    <property type="match status" value="1"/>
</dbReference>
<keyword evidence="2 4" id="KW-0238">DNA-binding</keyword>
<dbReference type="InterPro" id="IPR000119">
    <property type="entry name" value="Hist_DNA-bd"/>
</dbReference>
<name>A0ABW4E3M0_9RHOB</name>
<evidence type="ECO:0000256" key="2">
    <source>
        <dbReference type="ARBA" id="ARBA00023125"/>
    </source>
</evidence>
<dbReference type="PANTHER" id="PTHR33175:SF5">
    <property type="entry name" value="INTEGRATION HOST FACTOR SUBUNIT BETA"/>
    <property type="match status" value="1"/>
</dbReference>
<reference evidence="5" key="1">
    <citation type="journal article" date="2019" name="Int. J. Syst. Evol. Microbiol.">
        <title>The Global Catalogue of Microorganisms (GCM) 10K type strain sequencing project: providing services to taxonomists for standard genome sequencing and annotation.</title>
        <authorList>
            <consortium name="The Broad Institute Genomics Platform"/>
            <consortium name="The Broad Institute Genome Sequencing Center for Infectious Disease"/>
            <person name="Wu L."/>
            <person name="Ma J."/>
        </authorList>
    </citation>
    <scope>NUCLEOTIDE SEQUENCE [LARGE SCALE GENOMIC DNA]</scope>
    <source>
        <strain evidence="5">CCM 8875</strain>
    </source>
</reference>
<evidence type="ECO:0000256" key="1">
    <source>
        <dbReference type="ARBA" id="ARBA00010529"/>
    </source>
</evidence>
<organism evidence="4 5">
    <name type="scientific">Paracoccus nototheniae</name>
    <dbReference type="NCBI Taxonomy" id="2489002"/>
    <lineage>
        <taxon>Bacteria</taxon>
        <taxon>Pseudomonadati</taxon>
        <taxon>Pseudomonadota</taxon>
        <taxon>Alphaproteobacteria</taxon>
        <taxon>Rhodobacterales</taxon>
        <taxon>Paracoccaceae</taxon>
        <taxon>Paracoccus</taxon>
    </lineage>
</organism>
<evidence type="ECO:0000313" key="5">
    <source>
        <dbReference type="Proteomes" id="UP001597302"/>
    </source>
</evidence>
<accession>A0ABW4E3M0</accession>
<dbReference type="EMBL" id="JBHTOQ010000087">
    <property type="protein sequence ID" value="MFD1483593.1"/>
    <property type="molecule type" value="Genomic_DNA"/>
</dbReference>
<comment type="caution">
    <text evidence="4">The sequence shown here is derived from an EMBL/GenBank/DDBJ whole genome shotgun (WGS) entry which is preliminary data.</text>
</comment>
<dbReference type="SUPFAM" id="SSF47729">
    <property type="entry name" value="IHF-like DNA-binding proteins"/>
    <property type="match status" value="1"/>
</dbReference>
<proteinExistence type="inferred from homology"/>
<dbReference type="InterPro" id="IPR010992">
    <property type="entry name" value="IHF-like_DNA-bd_dom_sf"/>
</dbReference>
<dbReference type="GO" id="GO:0003677">
    <property type="term" value="F:DNA binding"/>
    <property type="evidence" value="ECO:0007669"/>
    <property type="project" value="UniProtKB-KW"/>
</dbReference>
<evidence type="ECO:0000256" key="3">
    <source>
        <dbReference type="RuleBase" id="RU003939"/>
    </source>
</evidence>
<sequence>MIRSELVGKLAQSHPHLPRPVVGAALNAILSKIMDSLAQGQRVEVRGFGNFSSKVRKARMGRDPRTGAPVAVASKRILHFRASKLLLEQLNHPTTPG</sequence>
<dbReference type="Gene3D" id="4.10.520.10">
    <property type="entry name" value="IHF-like DNA-binding proteins"/>
    <property type="match status" value="1"/>
</dbReference>
<dbReference type="Pfam" id="PF00216">
    <property type="entry name" value="Bac_DNA_binding"/>
    <property type="match status" value="1"/>
</dbReference>
<dbReference type="PANTHER" id="PTHR33175">
    <property type="entry name" value="DNA-BINDING PROTEIN HU"/>
    <property type="match status" value="1"/>
</dbReference>